<accession>A0A0D9Z429</accession>
<keyword evidence="2" id="KW-1185">Reference proteome</keyword>
<reference evidence="1" key="2">
    <citation type="submission" date="2018-05" db="EMBL/GenBank/DDBJ databases">
        <title>OgluRS3 (Oryza glumaepatula Reference Sequence Version 3).</title>
        <authorList>
            <person name="Zhang J."/>
            <person name="Kudrna D."/>
            <person name="Lee S."/>
            <person name="Talag J."/>
            <person name="Welchert J."/>
            <person name="Wing R.A."/>
        </authorList>
    </citation>
    <scope>NUCLEOTIDE SEQUENCE [LARGE SCALE GENOMIC DNA]</scope>
</reference>
<organism evidence="1">
    <name type="scientific">Oryza glumipatula</name>
    <dbReference type="NCBI Taxonomy" id="40148"/>
    <lineage>
        <taxon>Eukaryota</taxon>
        <taxon>Viridiplantae</taxon>
        <taxon>Streptophyta</taxon>
        <taxon>Embryophyta</taxon>
        <taxon>Tracheophyta</taxon>
        <taxon>Spermatophyta</taxon>
        <taxon>Magnoliopsida</taxon>
        <taxon>Liliopsida</taxon>
        <taxon>Poales</taxon>
        <taxon>Poaceae</taxon>
        <taxon>BOP clade</taxon>
        <taxon>Oryzoideae</taxon>
        <taxon>Oryzeae</taxon>
        <taxon>Oryzinae</taxon>
        <taxon>Oryza</taxon>
    </lineage>
</organism>
<dbReference type="AlphaFoldDB" id="A0A0D9Z429"/>
<dbReference type="EnsemblPlants" id="OGLUM03G08820.1">
    <property type="protein sequence ID" value="OGLUM03G08820.1"/>
    <property type="gene ID" value="OGLUM03G08820"/>
</dbReference>
<name>A0A0D9Z429_9ORYZ</name>
<dbReference type="Proteomes" id="UP000026961">
    <property type="component" value="Chromosome 3"/>
</dbReference>
<evidence type="ECO:0000313" key="1">
    <source>
        <dbReference type="EnsemblPlants" id="OGLUM03G08820.1"/>
    </source>
</evidence>
<protein>
    <submittedName>
        <fullName evidence="1">Uncharacterized protein</fullName>
    </submittedName>
</protein>
<proteinExistence type="predicted"/>
<reference evidence="1" key="1">
    <citation type="submission" date="2015-04" db="UniProtKB">
        <authorList>
            <consortium name="EnsemblPlants"/>
        </authorList>
    </citation>
    <scope>IDENTIFICATION</scope>
</reference>
<dbReference type="HOGENOM" id="CLU_3090482_0_0_1"/>
<dbReference type="Gramene" id="OGLUM03G08820.1">
    <property type="protein sequence ID" value="OGLUM03G08820.1"/>
    <property type="gene ID" value="OGLUM03G08820"/>
</dbReference>
<evidence type="ECO:0000313" key="2">
    <source>
        <dbReference type="Proteomes" id="UP000026961"/>
    </source>
</evidence>
<sequence>MEPRRRSSTAERSYTAAQQKSLVKELVSCLHSTYRVQMKAMCRYFWCPDFNL</sequence>